<dbReference type="InterPro" id="IPR013154">
    <property type="entry name" value="ADH-like_N"/>
</dbReference>
<accession>A0A319EE31</accession>
<dbReference type="SUPFAM" id="SSF50129">
    <property type="entry name" value="GroES-like"/>
    <property type="match status" value="1"/>
</dbReference>
<reference evidence="2 3" key="1">
    <citation type="submission" date="2018-02" db="EMBL/GenBank/DDBJ databases">
        <title>The genomes of Aspergillus section Nigri reveals drivers in fungal speciation.</title>
        <authorList>
            <consortium name="DOE Joint Genome Institute"/>
            <person name="Vesth T.C."/>
            <person name="Nybo J."/>
            <person name="Theobald S."/>
            <person name="Brandl J."/>
            <person name="Frisvad J.C."/>
            <person name="Nielsen K.F."/>
            <person name="Lyhne E.K."/>
            <person name="Kogle M.E."/>
            <person name="Kuo A."/>
            <person name="Riley R."/>
            <person name="Clum A."/>
            <person name="Nolan M."/>
            <person name="Lipzen A."/>
            <person name="Salamov A."/>
            <person name="Henrissat B."/>
            <person name="Wiebenga A."/>
            <person name="De vries R.P."/>
            <person name="Grigoriev I.V."/>
            <person name="Mortensen U.H."/>
            <person name="Andersen M.R."/>
            <person name="Baker S.E."/>
        </authorList>
    </citation>
    <scope>NUCLEOTIDE SEQUENCE [LARGE SCALE GENOMIC DNA]</scope>
    <source>
        <strain evidence="2 3">CBS 121057</strain>
    </source>
</reference>
<dbReference type="PANTHER" id="PTHR45033:SF2">
    <property type="entry name" value="ZINC-TYPE ALCOHOL DEHYDROGENASE-LIKE PROTEIN C1773.06C"/>
    <property type="match status" value="1"/>
</dbReference>
<dbReference type="InterPro" id="IPR036291">
    <property type="entry name" value="NAD(P)-bd_dom_sf"/>
</dbReference>
<dbReference type="InterPro" id="IPR013149">
    <property type="entry name" value="ADH-like_C"/>
</dbReference>
<evidence type="ECO:0000313" key="3">
    <source>
        <dbReference type="Proteomes" id="UP000248423"/>
    </source>
</evidence>
<evidence type="ECO:0000259" key="1">
    <source>
        <dbReference type="SMART" id="SM00829"/>
    </source>
</evidence>
<dbReference type="InterPro" id="IPR020843">
    <property type="entry name" value="ER"/>
</dbReference>
<dbReference type="Gene3D" id="3.90.180.10">
    <property type="entry name" value="Medium-chain alcohol dehydrogenases, catalytic domain"/>
    <property type="match status" value="1"/>
</dbReference>
<dbReference type="VEuPathDB" id="FungiDB:BO78DRAFT_462403"/>
<proteinExistence type="predicted"/>
<dbReference type="OrthoDB" id="3509362at2759"/>
<name>A0A319EE31_ASPSB</name>
<evidence type="ECO:0000313" key="2">
    <source>
        <dbReference type="EMBL" id="PYI04748.1"/>
    </source>
</evidence>
<dbReference type="Proteomes" id="UP000248423">
    <property type="component" value="Unassembled WGS sequence"/>
</dbReference>
<dbReference type="SUPFAM" id="SSF51735">
    <property type="entry name" value="NAD(P)-binding Rossmann-fold domains"/>
    <property type="match status" value="1"/>
</dbReference>
<dbReference type="EMBL" id="KZ826365">
    <property type="protein sequence ID" value="PYI04748.1"/>
    <property type="molecule type" value="Genomic_DNA"/>
</dbReference>
<dbReference type="Pfam" id="PF08240">
    <property type="entry name" value="ADH_N"/>
    <property type="match status" value="1"/>
</dbReference>
<gene>
    <name evidence="2" type="ORF">BO78DRAFT_462403</name>
</gene>
<sequence>MTSQTVLRLTSRDSWDKLTELQEPIPSAGKHEVLIKVRSVALNFRDIAISTGHYPFPVKDQVVPGSDAAGDIVTVGEGVSGLEQGDKVVVAFDLATMYGPIKGWGNGLGGPVDGVLREYIVVPAQAVVKVPETSSLSYSQWASVVCTGATAWNALYGNLPLRPGHSVLFLELICLGTGGVSITGLVLAKAAGATTIITSSSDEKLRLVKEKYGVDHTINYKTTPNWAAEVQKITNGKGVDYILETCGAGTIQQSIDAIAFGGIISVIGFLAQASQEEMPNVAALVIGKGAVVRGIMIGSKQLLEEAVRFIGARDLPMPVEKTFQFRRDQIIEAYGYLASGQHIGKVCIEL</sequence>
<organism evidence="2 3">
    <name type="scientific">Aspergillus sclerotiicarbonarius (strain CBS 121057 / IBT 28362)</name>
    <dbReference type="NCBI Taxonomy" id="1448318"/>
    <lineage>
        <taxon>Eukaryota</taxon>
        <taxon>Fungi</taxon>
        <taxon>Dikarya</taxon>
        <taxon>Ascomycota</taxon>
        <taxon>Pezizomycotina</taxon>
        <taxon>Eurotiomycetes</taxon>
        <taxon>Eurotiomycetidae</taxon>
        <taxon>Eurotiales</taxon>
        <taxon>Aspergillaceae</taxon>
        <taxon>Aspergillus</taxon>
        <taxon>Aspergillus subgen. Circumdati</taxon>
    </lineage>
</organism>
<dbReference type="InterPro" id="IPR011032">
    <property type="entry name" value="GroES-like_sf"/>
</dbReference>
<dbReference type="InterPro" id="IPR052711">
    <property type="entry name" value="Zinc_ADH-like"/>
</dbReference>
<dbReference type="Gene3D" id="3.40.50.720">
    <property type="entry name" value="NAD(P)-binding Rossmann-like Domain"/>
    <property type="match status" value="1"/>
</dbReference>
<dbReference type="AlphaFoldDB" id="A0A319EE31"/>
<feature type="domain" description="Enoyl reductase (ER)" evidence="1">
    <location>
        <begin position="13"/>
        <end position="348"/>
    </location>
</feature>
<keyword evidence="3" id="KW-1185">Reference proteome</keyword>
<dbReference type="Pfam" id="PF00107">
    <property type="entry name" value="ADH_zinc_N"/>
    <property type="match status" value="1"/>
</dbReference>
<dbReference type="CDD" id="cd08276">
    <property type="entry name" value="MDR7"/>
    <property type="match status" value="1"/>
</dbReference>
<dbReference type="SMART" id="SM00829">
    <property type="entry name" value="PKS_ER"/>
    <property type="match status" value="1"/>
</dbReference>
<dbReference type="GO" id="GO:0016491">
    <property type="term" value="F:oxidoreductase activity"/>
    <property type="evidence" value="ECO:0007669"/>
    <property type="project" value="InterPro"/>
</dbReference>
<dbReference type="PANTHER" id="PTHR45033">
    <property type="match status" value="1"/>
</dbReference>
<protein>
    <submittedName>
        <fullName evidence="2">NAD(P)-binding protein</fullName>
    </submittedName>
</protein>
<dbReference type="STRING" id="1448318.A0A319EE31"/>